<sequence length="366" mass="37533">MREEPPVLTDTPPSARGGPTLVVIGTGGLARGLCYALAVTAGAPLDVVVVGRSPERAAEVCYVASARAALAGAPVTFRPRATDLSGGDALAELLSALAPAGLVLAASSQSPWERATAPSAWTALVQRAGFGLTLPFQAESALRAGRALAAARPGAWFLNGCFPDAVNPILAAAGVPVLSGIGNAGLMAAGIQAALGLPDQRDLRVLAHHVHLHAPHGDCEEARAWVGGEPVPGVGSLLAAQRAADRAELNHVTGLAAAVVVRGLLTGEETHTSLPGPLGLPGGYPVLLRGGRLELRLPAGLDLAGAVAFNQRAAAYDGVVVDGDRVRFTEPAAPELPREFTVAEIEPVTGLFHEFRARLRERSPHL</sequence>
<dbReference type="Gene3D" id="3.40.50.720">
    <property type="entry name" value="NAD(P)-binding Rossmann-like Domain"/>
    <property type="match status" value="1"/>
</dbReference>
<dbReference type="InterPro" id="IPR036291">
    <property type="entry name" value="NAD(P)-bd_dom_sf"/>
</dbReference>
<name>A0A3A4APV5_9ACTN</name>
<dbReference type="RefSeq" id="WP_119931349.1">
    <property type="nucleotide sequence ID" value="NZ_QZEY01000025.1"/>
</dbReference>
<dbReference type="EMBL" id="QZEY01000025">
    <property type="protein sequence ID" value="RJL21440.1"/>
    <property type="molecule type" value="Genomic_DNA"/>
</dbReference>
<dbReference type="SUPFAM" id="SSF51735">
    <property type="entry name" value="NAD(P)-binding Rossmann-fold domains"/>
    <property type="match status" value="1"/>
</dbReference>
<organism evidence="1 2">
    <name type="scientific">Bailinhaonella thermotolerans</name>
    <dbReference type="NCBI Taxonomy" id="1070861"/>
    <lineage>
        <taxon>Bacteria</taxon>
        <taxon>Bacillati</taxon>
        <taxon>Actinomycetota</taxon>
        <taxon>Actinomycetes</taxon>
        <taxon>Streptosporangiales</taxon>
        <taxon>Streptosporangiaceae</taxon>
        <taxon>Bailinhaonella</taxon>
    </lineage>
</organism>
<dbReference type="OrthoDB" id="9033521at2"/>
<evidence type="ECO:0000313" key="2">
    <source>
        <dbReference type="Proteomes" id="UP000265768"/>
    </source>
</evidence>
<accession>A0A3A4APV5</accession>
<proteinExistence type="predicted"/>
<keyword evidence="2" id="KW-1185">Reference proteome</keyword>
<reference evidence="1 2" key="1">
    <citation type="submission" date="2018-09" db="EMBL/GenBank/DDBJ databases">
        <title>YIM 75507 draft genome.</title>
        <authorList>
            <person name="Tang S."/>
            <person name="Feng Y."/>
        </authorList>
    </citation>
    <scope>NUCLEOTIDE SEQUENCE [LARGE SCALE GENOMIC DNA]</scope>
    <source>
        <strain evidence="1 2">YIM 75507</strain>
    </source>
</reference>
<dbReference type="Proteomes" id="UP000265768">
    <property type="component" value="Unassembled WGS sequence"/>
</dbReference>
<dbReference type="AlphaFoldDB" id="A0A3A4APV5"/>
<evidence type="ECO:0000313" key="1">
    <source>
        <dbReference type="EMBL" id="RJL21440.1"/>
    </source>
</evidence>
<protein>
    <submittedName>
        <fullName evidence="1">Potassium transporter TrkA</fullName>
    </submittedName>
</protein>
<comment type="caution">
    <text evidence="1">The sequence shown here is derived from an EMBL/GenBank/DDBJ whole genome shotgun (WGS) entry which is preliminary data.</text>
</comment>
<gene>
    <name evidence="1" type="ORF">D5H75_37375</name>
</gene>